<accession>A0A0S4JGM2</accession>
<gene>
    <name evidence="1" type="ORF">BSAL_20515</name>
</gene>
<keyword evidence="2" id="KW-1185">Reference proteome</keyword>
<dbReference type="AlphaFoldDB" id="A0A0S4JGM2"/>
<reference evidence="2" key="1">
    <citation type="submission" date="2015-09" db="EMBL/GenBank/DDBJ databases">
        <authorList>
            <consortium name="Pathogen Informatics"/>
        </authorList>
    </citation>
    <scope>NUCLEOTIDE SEQUENCE [LARGE SCALE GENOMIC DNA]</scope>
    <source>
        <strain evidence="2">Lake Konstanz</strain>
    </source>
</reference>
<organism evidence="1 2">
    <name type="scientific">Bodo saltans</name>
    <name type="common">Flagellated protozoan</name>
    <dbReference type="NCBI Taxonomy" id="75058"/>
    <lineage>
        <taxon>Eukaryota</taxon>
        <taxon>Discoba</taxon>
        <taxon>Euglenozoa</taxon>
        <taxon>Kinetoplastea</taxon>
        <taxon>Metakinetoplastina</taxon>
        <taxon>Eubodonida</taxon>
        <taxon>Bodonidae</taxon>
        <taxon>Bodo</taxon>
    </lineage>
</organism>
<evidence type="ECO:0000313" key="1">
    <source>
        <dbReference type="EMBL" id="CUG89329.1"/>
    </source>
</evidence>
<protein>
    <submittedName>
        <fullName evidence="1">Uncharacterized protein</fullName>
    </submittedName>
</protein>
<sequence>MITAELDQRFDAQLGSTNDAIANAVNEIKDELSTIVTTVVSAASKATVSVLSHTMRSLLDDLVRTVLPSIMKDAVSSGLKEHLNGVVSDAWVAALQREMSDTALLVQAHTENTVTVATIQLGSQLQTLQDRLELSSTAAAEEMKSMETALMEGLGEQINSAKTVVKDEANALRGSVESVQLSIAAKIAVLHQEVTGLFGVLKAMNEKLDSMYDAKRKELKKQTEITKVLDALPNTVRQALSVDVQRLHQRLRSHQSRARDFVEQLLRDAMTQIMTSYKEHQALQRKTEKYLSQILRRGHNNSKTMIEANEDANIQRLWSRAT</sequence>
<evidence type="ECO:0000313" key="2">
    <source>
        <dbReference type="Proteomes" id="UP000051952"/>
    </source>
</evidence>
<dbReference type="EMBL" id="CYKH01001724">
    <property type="protein sequence ID" value="CUG89329.1"/>
    <property type="molecule type" value="Genomic_DNA"/>
</dbReference>
<proteinExistence type="predicted"/>
<dbReference type="Proteomes" id="UP000051952">
    <property type="component" value="Unassembled WGS sequence"/>
</dbReference>
<dbReference type="VEuPathDB" id="TriTrypDB:BSAL_20515"/>
<name>A0A0S4JGM2_BODSA</name>